<dbReference type="KEGG" id="zdf:AN401_16075"/>
<dbReference type="SUPFAM" id="SSF54631">
    <property type="entry name" value="CBS-domain pair"/>
    <property type="match status" value="1"/>
</dbReference>
<keyword evidence="1" id="KW-0808">Transferase</keyword>
<dbReference type="EMBL" id="CP012621">
    <property type="protein sequence ID" value="ATG75189.1"/>
    <property type="molecule type" value="Genomic_DNA"/>
</dbReference>
<reference evidence="2" key="1">
    <citation type="submission" date="2015-09" db="EMBL/GenBank/DDBJ databases">
        <authorList>
            <person name="Shao Z."/>
            <person name="Wang L."/>
        </authorList>
    </citation>
    <scope>NUCLEOTIDE SEQUENCE [LARGE SCALE GENOMIC DNA]</scope>
    <source>
        <strain evidence="2">F13-1</strain>
    </source>
</reference>
<organism evidence="1 2">
    <name type="scientific">Zobellella denitrificans</name>
    <dbReference type="NCBI Taxonomy" id="347534"/>
    <lineage>
        <taxon>Bacteria</taxon>
        <taxon>Pseudomonadati</taxon>
        <taxon>Pseudomonadota</taxon>
        <taxon>Gammaproteobacteria</taxon>
        <taxon>Aeromonadales</taxon>
        <taxon>Aeromonadaceae</taxon>
        <taxon>Zobellella</taxon>
    </lineage>
</organism>
<gene>
    <name evidence="1" type="ORF">AN401_16075</name>
</gene>
<keyword evidence="2" id="KW-1185">Reference proteome</keyword>
<dbReference type="Proteomes" id="UP000217763">
    <property type="component" value="Chromosome"/>
</dbReference>
<dbReference type="Gene3D" id="3.10.580.10">
    <property type="entry name" value="CBS-domain"/>
    <property type="match status" value="1"/>
</dbReference>
<dbReference type="Pfam" id="PF00571">
    <property type="entry name" value="CBS"/>
    <property type="match status" value="1"/>
</dbReference>
<evidence type="ECO:0000313" key="2">
    <source>
        <dbReference type="Proteomes" id="UP000217763"/>
    </source>
</evidence>
<dbReference type="GO" id="GO:0016301">
    <property type="term" value="F:kinase activity"/>
    <property type="evidence" value="ECO:0007669"/>
    <property type="project" value="UniProtKB-KW"/>
</dbReference>
<dbReference type="OrthoDB" id="5295117at2"/>
<keyword evidence="1" id="KW-0418">Kinase</keyword>
<sequence>MKTLHLYAVEHRDHLVQPGDMPDLQLDSPALGLLNDFKQNPPTMIDADTRAADVLEMMHHDHTRLKLVVDSQEELLGLIQLDQLSGQAFVQRVANGDSRDEILVTDLMCPRDKLRALDYQQLQQSTIADVIHALQSNGERHCLVIDRGSHHIRGLISARDIAQRLGMQLDIRRAPTFLNIFDSLSS</sequence>
<dbReference type="RefSeq" id="WP_094040162.1">
    <property type="nucleotide sequence ID" value="NZ_CP012621.1"/>
</dbReference>
<dbReference type="InterPro" id="IPR046342">
    <property type="entry name" value="CBS_dom_sf"/>
</dbReference>
<accession>A0A231MX54</accession>
<proteinExistence type="predicted"/>
<dbReference type="PROSITE" id="PS51371">
    <property type="entry name" value="CBS"/>
    <property type="match status" value="1"/>
</dbReference>
<evidence type="ECO:0000313" key="1">
    <source>
        <dbReference type="EMBL" id="ATG75189.1"/>
    </source>
</evidence>
<protein>
    <submittedName>
        <fullName evidence="1">Histidine kinase</fullName>
    </submittedName>
</protein>
<dbReference type="InterPro" id="IPR000644">
    <property type="entry name" value="CBS_dom"/>
</dbReference>
<dbReference type="AlphaFoldDB" id="A0A231MX54"/>
<name>A0A231MX54_9GAMM</name>